<feature type="coiled-coil region" evidence="12">
    <location>
        <begin position="872"/>
        <end position="899"/>
    </location>
</feature>
<dbReference type="SUPFAM" id="SSF47923">
    <property type="entry name" value="Ypt/Rab-GAP domain of gyp1p"/>
    <property type="match status" value="1"/>
</dbReference>
<dbReference type="FunCoup" id="A0A6J2YQI2">
    <property type="interactions" value="69"/>
</dbReference>
<dbReference type="Proteomes" id="UP000504635">
    <property type="component" value="Unplaced"/>
</dbReference>
<dbReference type="RefSeq" id="XP_030766298.1">
    <property type="nucleotide sequence ID" value="XM_030910438.1"/>
</dbReference>
<dbReference type="InterPro" id="IPR001680">
    <property type="entry name" value="WD40_rpt"/>
</dbReference>
<dbReference type="OrthoDB" id="5578278at2759"/>
<accession>A0A6J2YQI2</accession>
<keyword evidence="7" id="KW-0970">Cilium biogenesis/degradation</keyword>
<dbReference type="InterPro" id="IPR015943">
    <property type="entry name" value="WD40/YVTN_repeat-like_dom_sf"/>
</dbReference>
<dbReference type="Pfam" id="PF00566">
    <property type="entry name" value="RabGAP-TBC"/>
    <property type="match status" value="1"/>
</dbReference>
<dbReference type="AlphaFoldDB" id="A0A6J2YQI2"/>
<comment type="function">
    <text evidence="11">Molecular adapter which is involved in cilium biogenesis. Part of a functional complex including OFD1 a centriolar protein involved in cilium assembly. Could regulate the cAMP-dependent phosphorylation of OFD1, and its subsequent ubiquitination by PJA2 which ultimately leads to its proteasomal degradation.</text>
</comment>
<dbReference type="Gene3D" id="1.10.472.80">
    <property type="entry name" value="Ypt/Rab-GAP domain of gyp1p, domain 3"/>
    <property type="match status" value="1"/>
</dbReference>
<keyword evidence="8 12" id="KW-0175">Coiled coil</keyword>
<keyword evidence="5" id="KW-0853">WD repeat</keyword>
<dbReference type="PANTHER" id="PTHR19853">
    <property type="entry name" value="WD REPEAT CONTAINING PROTEIN 3 WDR3"/>
    <property type="match status" value="1"/>
</dbReference>
<sequence>MDKIDTSKNIKSEITKYYLNLKQSNSEGLLLTIQDTSGRKGLRFVYSDIHVNGCVLALANTESQIYLIDFRTKRYWLLKKLDSCTCIKLADCNEGEIFVGKNNGVLEILDIDTGNVKEKLHGHEHPAISISFSQTNICLSASKYEALIWDLITYSKLQVLSLEENCILKFVHFIPISNNILVCYQDDIIQIWDTNNLNSLKQFLPSNWRNYCVKAISFSKNGKIMVVSGYLPILAIFQLDIWKLLKIVNLPNYINTVKKIGFISQNFDGGNNKLLAILSGNGIIYFYNIEDNILISKLVSKFEIYNYNIASSNTQYLSCLLCTGDVEIYDINTFILKNEKTVVENAEFSSRVSRKKSLRILNKKVGILEKQKIHSILETEKLKGIIKEYDEFPEIHRYTIWEKILKLPNNTKQYNNLVDHITITSFDELYQKFYLEDKVTMQCLKHVLNNIVTWCPFFAQVDYLPFFLFPFIKVFHKKPIACFELCCTLIINWCQHWFEYHPLPPLNILAVIDNILMEHDALLLQHFSSYKISPNIYSWIILESAFSEVLTAPQWLKFWDHVFINEPAFLLCAVAAYNILQRKNLILIHQEQLFYDFFHRQTPIDVKKLISKSYNILNNTSNTNHPRQYLNMFTCLTCGKYPIFDQYPKEVVDFQSEHISYLQGQLEEIKKLKENTLKDKNRQDNILKDTIRIEEERRWIDMEKACIQKIKDYQEALKIQQQELKEMRSQLYNKEKEIIDNAHKDFKQHTSAKNAGTMEILLDGLDLSKKLNESEIEKIRDLYNEKYMNLLWKEQNLEKFLHSEQPHAEFGNELYSAHIDTMAVKDKIHKTKSEVKMPGKADLYLTITALNNLIGKIKRQLEKEYQNSNYVSENENTMVQQLERETKSLEKEISQLLSLLGRKNKTNYKCKENCKSVRFTSD</sequence>
<dbReference type="KEGG" id="soy:115890256"/>
<dbReference type="InterPro" id="IPR036322">
    <property type="entry name" value="WD40_repeat_dom_sf"/>
</dbReference>
<dbReference type="SUPFAM" id="SSF50978">
    <property type="entry name" value="WD40 repeat-like"/>
    <property type="match status" value="1"/>
</dbReference>
<feature type="coiled-coil region" evidence="12">
    <location>
        <begin position="710"/>
        <end position="737"/>
    </location>
</feature>
<dbReference type="InParanoid" id="A0A6J2YQI2"/>
<dbReference type="PROSITE" id="PS50086">
    <property type="entry name" value="TBC_RABGAP"/>
    <property type="match status" value="1"/>
</dbReference>
<keyword evidence="9" id="KW-0206">Cytoskeleton</keyword>
<reference evidence="15" key="1">
    <citation type="submission" date="2025-08" db="UniProtKB">
        <authorList>
            <consortium name="RefSeq"/>
        </authorList>
    </citation>
    <scope>IDENTIFICATION</scope>
    <source>
        <tissue evidence="15">Gonads</tissue>
    </source>
</reference>
<keyword evidence="14" id="KW-1185">Reference proteome</keyword>
<protein>
    <recommendedName>
        <fullName evidence="3">TBC1 domain family member 31</fullName>
    </recommendedName>
</protein>
<dbReference type="InterPro" id="IPR000195">
    <property type="entry name" value="Rab-GAP-TBC_dom"/>
</dbReference>
<proteinExistence type="predicted"/>
<evidence type="ECO:0000256" key="8">
    <source>
        <dbReference type="ARBA" id="ARBA00023054"/>
    </source>
</evidence>
<dbReference type="InterPro" id="IPR051570">
    <property type="entry name" value="TBC1_cilium_biogenesis"/>
</dbReference>
<feature type="domain" description="Rab-GAP TBC" evidence="13">
    <location>
        <begin position="391"/>
        <end position="566"/>
    </location>
</feature>
<comment type="subcellular location">
    <subcellularLocation>
        <location evidence="1">Cytoplasm</location>
        <location evidence="1">Cytoskeleton</location>
        <location evidence="1">Cilium basal body</location>
    </subcellularLocation>
    <subcellularLocation>
        <location evidence="2">Cytoplasm</location>
        <location evidence="2">Cytoskeleton</location>
        <location evidence="2">Microtubule organizing center</location>
        <location evidence="2">Centrosome</location>
        <location evidence="2">Centriolar satellite</location>
    </subcellularLocation>
</comment>
<dbReference type="GO" id="GO:0060271">
    <property type="term" value="P:cilium assembly"/>
    <property type="evidence" value="ECO:0007669"/>
    <property type="project" value="TreeGrafter"/>
</dbReference>
<evidence type="ECO:0000313" key="15">
    <source>
        <dbReference type="RefSeq" id="XP_030766298.1"/>
    </source>
</evidence>
<evidence type="ECO:0000256" key="2">
    <source>
        <dbReference type="ARBA" id="ARBA00004607"/>
    </source>
</evidence>
<keyword evidence="6" id="KW-0677">Repeat</keyword>
<evidence type="ECO:0000259" key="13">
    <source>
        <dbReference type="PROSITE" id="PS50086"/>
    </source>
</evidence>
<dbReference type="PANTHER" id="PTHR19853:SF1">
    <property type="entry name" value="TBC1 DOMAIN FAMILY MEMBER 31"/>
    <property type="match status" value="1"/>
</dbReference>
<evidence type="ECO:0000256" key="6">
    <source>
        <dbReference type="ARBA" id="ARBA00022737"/>
    </source>
</evidence>
<evidence type="ECO:0000256" key="11">
    <source>
        <dbReference type="ARBA" id="ARBA00034464"/>
    </source>
</evidence>
<evidence type="ECO:0000256" key="7">
    <source>
        <dbReference type="ARBA" id="ARBA00022794"/>
    </source>
</evidence>
<dbReference type="GO" id="GO:0036064">
    <property type="term" value="C:ciliary basal body"/>
    <property type="evidence" value="ECO:0007669"/>
    <property type="project" value="TreeGrafter"/>
</dbReference>
<keyword evidence="4" id="KW-0963">Cytoplasm</keyword>
<evidence type="ECO:0000313" key="14">
    <source>
        <dbReference type="Proteomes" id="UP000504635"/>
    </source>
</evidence>
<gene>
    <name evidence="15" type="primary">LOC115890256</name>
</gene>
<evidence type="ECO:0000256" key="9">
    <source>
        <dbReference type="ARBA" id="ARBA00023212"/>
    </source>
</evidence>
<evidence type="ECO:0000256" key="4">
    <source>
        <dbReference type="ARBA" id="ARBA00022490"/>
    </source>
</evidence>
<evidence type="ECO:0000256" key="12">
    <source>
        <dbReference type="SAM" id="Coils"/>
    </source>
</evidence>
<keyword evidence="10" id="KW-0966">Cell projection</keyword>
<dbReference type="SMART" id="SM00320">
    <property type="entry name" value="WD40"/>
    <property type="match status" value="2"/>
</dbReference>
<dbReference type="InterPro" id="IPR035969">
    <property type="entry name" value="Rab-GAP_TBC_sf"/>
</dbReference>
<evidence type="ECO:0000256" key="3">
    <source>
        <dbReference type="ARBA" id="ARBA00014199"/>
    </source>
</evidence>
<dbReference type="Gene3D" id="2.130.10.10">
    <property type="entry name" value="YVTN repeat-like/Quinoprotein amine dehydrogenase"/>
    <property type="match status" value="1"/>
</dbReference>
<organism evidence="14 15">
    <name type="scientific">Sitophilus oryzae</name>
    <name type="common">Rice weevil</name>
    <name type="synonym">Curculio oryzae</name>
    <dbReference type="NCBI Taxonomy" id="7048"/>
    <lineage>
        <taxon>Eukaryota</taxon>
        <taxon>Metazoa</taxon>
        <taxon>Ecdysozoa</taxon>
        <taxon>Arthropoda</taxon>
        <taxon>Hexapoda</taxon>
        <taxon>Insecta</taxon>
        <taxon>Pterygota</taxon>
        <taxon>Neoptera</taxon>
        <taxon>Endopterygota</taxon>
        <taxon>Coleoptera</taxon>
        <taxon>Polyphaga</taxon>
        <taxon>Cucujiformia</taxon>
        <taxon>Curculionidae</taxon>
        <taxon>Dryophthorinae</taxon>
        <taxon>Sitophilus</taxon>
    </lineage>
</organism>
<evidence type="ECO:0000256" key="10">
    <source>
        <dbReference type="ARBA" id="ARBA00023273"/>
    </source>
</evidence>
<evidence type="ECO:0000256" key="5">
    <source>
        <dbReference type="ARBA" id="ARBA00022574"/>
    </source>
</evidence>
<evidence type="ECO:0000256" key="1">
    <source>
        <dbReference type="ARBA" id="ARBA00004120"/>
    </source>
</evidence>
<name>A0A6J2YQI2_SITOR</name>
<dbReference type="GO" id="GO:0034451">
    <property type="term" value="C:centriolar satellite"/>
    <property type="evidence" value="ECO:0007669"/>
    <property type="project" value="UniProtKB-SubCell"/>
</dbReference>
<dbReference type="GeneID" id="115890256"/>